<accession>A0A0F9K4M9</accession>
<name>A0A0F9K4M9_9ZZZZ</name>
<proteinExistence type="predicted"/>
<organism evidence="1">
    <name type="scientific">marine sediment metagenome</name>
    <dbReference type="NCBI Taxonomy" id="412755"/>
    <lineage>
        <taxon>unclassified sequences</taxon>
        <taxon>metagenomes</taxon>
        <taxon>ecological metagenomes</taxon>
    </lineage>
</organism>
<dbReference type="AlphaFoldDB" id="A0A0F9K4M9"/>
<evidence type="ECO:0000313" key="1">
    <source>
        <dbReference type="EMBL" id="KKM69611.1"/>
    </source>
</evidence>
<gene>
    <name evidence="1" type="ORF">LCGC14_1448970</name>
</gene>
<dbReference type="EMBL" id="LAZR01009959">
    <property type="protein sequence ID" value="KKM69611.1"/>
    <property type="molecule type" value="Genomic_DNA"/>
</dbReference>
<sequence length="84" mass="10046">MEEPKNEKISNKEKICPKHKKPYIYSYNNIEKCKTCLDNIFSKIEQYISFLNIINYNHLSSIERIENFLHPVNLLLTKTICRLV</sequence>
<protein>
    <submittedName>
        <fullName evidence="1">Uncharacterized protein</fullName>
    </submittedName>
</protein>
<reference evidence="1" key="1">
    <citation type="journal article" date="2015" name="Nature">
        <title>Complex archaea that bridge the gap between prokaryotes and eukaryotes.</title>
        <authorList>
            <person name="Spang A."/>
            <person name="Saw J.H."/>
            <person name="Jorgensen S.L."/>
            <person name="Zaremba-Niedzwiedzka K."/>
            <person name="Martijn J."/>
            <person name="Lind A.E."/>
            <person name="van Eijk R."/>
            <person name="Schleper C."/>
            <person name="Guy L."/>
            <person name="Ettema T.J."/>
        </authorList>
    </citation>
    <scope>NUCLEOTIDE SEQUENCE</scope>
</reference>
<comment type="caution">
    <text evidence="1">The sequence shown here is derived from an EMBL/GenBank/DDBJ whole genome shotgun (WGS) entry which is preliminary data.</text>
</comment>